<dbReference type="InterPro" id="IPR016147">
    <property type="entry name" value="Pili_assmbl_chaperone_N"/>
</dbReference>
<reference evidence="11 12" key="2">
    <citation type="submission" date="2015-03" db="EMBL/GenBank/DDBJ databases">
        <authorList>
            <person name="Chan K.-G."/>
        </authorList>
    </citation>
    <scope>NUCLEOTIDE SEQUENCE [LARGE SCALE GENOMIC DNA]</scope>
    <source>
        <strain evidence="11 12">RB-25</strain>
    </source>
</reference>
<dbReference type="Proteomes" id="UP000019030">
    <property type="component" value="Chromosome"/>
</dbReference>
<evidence type="ECO:0000256" key="5">
    <source>
        <dbReference type="ARBA" id="ARBA00022764"/>
    </source>
</evidence>
<keyword evidence="12" id="KW-1185">Reference proteome</keyword>
<reference evidence="11 12" key="1">
    <citation type="submission" date="2014-01" db="EMBL/GenBank/DDBJ databases">
        <title>Isolation of Serratia multitudinisentens RB-25 from Ex-Landfill site.</title>
        <authorList>
            <person name="Robson E.H.J."/>
        </authorList>
    </citation>
    <scope>NUCLEOTIDE SEQUENCE [LARGE SCALE GENOMIC DNA]</scope>
    <source>
        <strain evidence="11 12">RB-25</strain>
    </source>
</reference>
<feature type="domain" description="Pili assembly chaperone C-terminal" evidence="10">
    <location>
        <begin position="173"/>
        <end position="238"/>
    </location>
</feature>
<dbReference type="Pfam" id="PF00345">
    <property type="entry name" value="PapD_N"/>
    <property type="match status" value="1"/>
</dbReference>
<dbReference type="InterPro" id="IPR008962">
    <property type="entry name" value="PapD-like_sf"/>
</dbReference>
<evidence type="ECO:0000313" key="11">
    <source>
        <dbReference type="EMBL" id="AHG18669.2"/>
    </source>
</evidence>
<dbReference type="STRING" id="1441930.Z042_02895"/>
<evidence type="ECO:0000256" key="2">
    <source>
        <dbReference type="ARBA" id="ARBA00007399"/>
    </source>
</evidence>
<evidence type="ECO:0000259" key="10">
    <source>
        <dbReference type="Pfam" id="PF02753"/>
    </source>
</evidence>
<dbReference type="HOGENOM" id="CLU_070768_0_2_6"/>
<accession>W0L8F0</accession>
<evidence type="ECO:0000256" key="3">
    <source>
        <dbReference type="ARBA" id="ARBA00022558"/>
    </source>
</evidence>
<dbReference type="GO" id="GO:0071555">
    <property type="term" value="P:cell wall organization"/>
    <property type="evidence" value="ECO:0007669"/>
    <property type="project" value="InterPro"/>
</dbReference>
<evidence type="ECO:0000256" key="1">
    <source>
        <dbReference type="ARBA" id="ARBA00004418"/>
    </source>
</evidence>
<keyword evidence="6 8" id="KW-0143">Chaperone</keyword>
<keyword evidence="5" id="KW-0574">Periplasm</keyword>
<dbReference type="EMBL" id="CP007044">
    <property type="protein sequence ID" value="AHG18669.2"/>
    <property type="molecule type" value="Genomic_DNA"/>
</dbReference>
<comment type="similarity">
    <text evidence="2 8">Belongs to the periplasmic pilus chaperone family.</text>
</comment>
<dbReference type="InterPro" id="IPR036316">
    <property type="entry name" value="Pili_assmbl_chap_C_dom_sf"/>
</dbReference>
<evidence type="ECO:0000256" key="8">
    <source>
        <dbReference type="RuleBase" id="RU003918"/>
    </source>
</evidence>
<dbReference type="Gene3D" id="2.60.40.10">
    <property type="entry name" value="Immunoglobulins"/>
    <property type="match status" value="2"/>
</dbReference>
<comment type="subcellular location">
    <subcellularLocation>
        <location evidence="1 8">Periplasm</location>
    </subcellularLocation>
</comment>
<dbReference type="InterPro" id="IPR013783">
    <property type="entry name" value="Ig-like_fold"/>
</dbReference>
<dbReference type="PANTHER" id="PTHR30251">
    <property type="entry name" value="PILUS ASSEMBLY CHAPERONE"/>
    <property type="match status" value="1"/>
</dbReference>
<dbReference type="KEGG" id="sfo:Z042_02895"/>
<evidence type="ECO:0000313" key="12">
    <source>
        <dbReference type="Proteomes" id="UP000019030"/>
    </source>
</evidence>
<dbReference type="InterPro" id="IPR050643">
    <property type="entry name" value="Periplasmic_pilus_chap"/>
</dbReference>
<dbReference type="eggNOG" id="COG3121">
    <property type="taxonomic scope" value="Bacteria"/>
</dbReference>
<dbReference type="PRINTS" id="PR00969">
    <property type="entry name" value="CHAPERONPILI"/>
</dbReference>
<keyword evidence="4" id="KW-0732">Signal</keyword>
<dbReference type="InterPro" id="IPR001829">
    <property type="entry name" value="Pili_assmbl_chaperone_bac"/>
</dbReference>
<keyword evidence="3" id="KW-1029">Fimbrium biogenesis</keyword>
<evidence type="ECO:0000256" key="6">
    <source>
        <dbReference type="ARBA" id="ARBA00023186"/>
    </source>
</evidence>
<proteinExistence type="inferred from homology"/>
<dbReference type="AlphaFoldDB" id="W0L8F0"/>
<name>W0L8F0_9GAMM</name>
<dbReference type="SUPFAM" id="SSF49354">
    <property type="entry name" value="PapD-like"/>
    <property type="match status" value="1"/>
</dbReference>
<evidence type="ECO:0000256" key="4">
    <source>
        <dbReference type="ARBA" id="ARBA00022729"/>
    </source>
</evidence>
<organism evidence="11 12">
    <name type="scientific">Chania multitudinisentens RB-25</name>
    <dbReference type="NCBI Taxonomy" id="1441930"/>
    <lineage>
        <taxon>Bacteria</taxon>
        <taxon>Pseudomonadati</taxon>
        <taxon>Pseudomonadota</taxon>
        <taxon>Gammaproteobacteria</taxon>
        <taxon>Enterobacterales</taxon>
        <taxon>Yersiniaceae</taxon>
        <taxon>Chania</taxon>
    </lineage>
</organism>
<dbReference type="FunFam" id="2.60.40.10:FF:000458">
    <property type="entry name" value="Molecular chaperone FimC"/>
    <property type="match status" value="1"/>
</dbReference>
<dbReference type="PANTHER" id="PTHR30251:SF2">
    <property type="entry name" value="FIMBRIAL CHAPERONE YADV-RELATED"/>
    <property type="match status" value="1"/>
</dbReference>
<dbReference type="SUPFAM" id="SSF49584">
    <property type="entry name" value="Periplasmic chaperone C-domain"/>
    <property type="match status" value="1"/>
</dbReference>
<dbReference type="RefSeq" id="WP_024914174.1">
    <property type="nucleotide sequence ID" value="NZ_CP007044.2"/>
</dbReference>
<dbReference type="InterPro" id="IPR018046">
    <property type="entry name" value="Pili_assmbl_chaperone_CS"/>
</dbReference>
<feature type="domain" description="Pili assembly chaperone N-terminal" evidence="9">
    <location>
        <begin position="26"/>
        <end position="146"/>
    </location>
</feature>
<dbReference type="Pfam" id="PF02753">
    <property type="entry name" value="PapD_C"/>
    <property type="match status" value="1"/>
</dbReference>
<evidence type="ECO:0000256" key="7">
    <source>
        <dbReference type="ARBA" id="ARBA00023319"/>
    </source>
</evidence>
<dbReference type="GO" id="GO:0030288">
    <property type="term" value="C:outer membrane-bounded periplasmic space"/>
    <property type="evidence" value="ECO:0007669"/>
    <property type="project" value="InterPro"/>
</dbReference>
<protein>
    <submittedName>
        <fullName evidence="11">Molecular chaperone EcpD</fullName>
    </submittedName>
</protein>
<dbReference type="PROSITE" id="PS00635">
    <property type="entry name" value="PILI_CHAPERONE"/>
    <property type="match status" value="1"/>
</dbReference>
<gene>
    <name evidence="11" type="ORF">Z042_02895</name>
</gene>
<keyword evidence="7" id="KW-0393">Immunoglobulin domain</keyword>
<sequence>MMNRSRILALLFIVLYGWIFQVQANVVISGTRLIYPAKEREITLKTTNMGKDPSMVQVWIDRGDPNSRADTANAPFLVTPPLVRIDPNKGQAFRIVFTGAALPKDRESIFWFNLLDVPPLPKDAEANVMQVAYRSRIKLFYRPEGLVGNPVKAAESLIWSRGAPGKNGVELQVRNNSPFYVSLANASLKSGNTVLKDSEGKTLAPFSTQTITLKGANTLPAGQANVTYSWVNDYGAAVEHSTQLTP</sequence>
<dbReference type="InterPro" id="IPR016148">
    <property type="entry name" value="Pili_assmbl_chaperone_C"/>
</dbReference>
<evidence type="ECO:0000259" key="9">
    <source>
        <dbReference type="Pfam" id="PF00345"/>
    </source>
</evidence>